<organism evidence="1 2">
    <name type="scientific">Paxillus rubicundulus Ve08.2h10</name>
    <dbReference type="NCBI Taxonomy" id="930991"/>
    <lineage>
        <taxon>Eukaryota</taxon>
        <taxon>Fungi</taxon>
        <taxon>Dikarya</taxon>
        <taxon>Basidiomycota</taxon>
        <taxon>Agaricomycotina</taxon>
        <taxon>Agaricomycetes</taxon>
        <taxon>Agaricomycetidae</taxon>
        <taxon>Boletales</taxon>
        <taxon>Paxilineae</taxon>
        <taxon>Paxillaceae</taxon>
        <taxon>Paxillus</taxon>
    </lineage>
</organism>
<evidence type="ECO:0000313" key="1">
    <source>
        <dbReference type="EMBL" id="KIK81263.1"/>
    </source>
</evidence>
<accession>A0A0D0CZZ1</accession>
<proteinExistence type="predicted"/>
<evidence type="ECO:0000313" key="2">
    <source>
        <dbReference type="Proteomes" id="UP000054538"/>
    </source>
</evidence>
<name>A0A0D0CZZ1_9AGAM</name>
<gene>
    <name evidence="1" type="ORF">PAXRUDRAFT_195735</name>
</gene>
<keyword evidence="2" id="KW-1185">Reference proteome</keyword>
<protein>
    <submittedName>
        <fullName evidence="1">Uncharacterized protein</fullName>
    </submittedName>
</protein>
<dbReference type="HOGENOM" id="CLU_2655183_0_0_1"/>
<reference evidence="1 2" key="1">
    <citation type="submission" date="2014-04" db="EMBL/GenBank/DDBJ databases">
        <authorList>
            <consortium name="DOE Joint Genome Institute"/>
            <person name="Kuo A."/>
            <person name="Kohler A."/>
            <person name="Jargeat P."/>
            <person name="Nagy L.G."/>
            <person name="Floudas D."/>
            <person name="Copeland A."/>
            <person name="Barry K.W."/>
            <person name="Cichocki N."/>
            <person name="Veneault-Fourrey C."/>
            <person name="LaButti K."/>
            <person name="Lindquist E.A."/>
            <person name="Lipzen A."/>
            <person name="Lundell T."/>
            <person name="Morin E."/>
            <person name="Murat C."/>
            <person name="Sun H."/>
            <person name="Tunlid A."/>
            <person name="Henrissat B."/>
            <person name="Grigoriev I.V."/>
            <person name="Hibbett D.S."/>
            <person name="Martin F."/>
            <person name="Nordberg H.P."/>
            <person name="Cantor M.N."/>
            <person name="Hua S.X."/>
        </authorList>
    </citation>
    <scope>NUCLEOTIDE SEQUENCE [LARGE SCALE GENOMIC DNA]</scope>
    <source>
        <strain evidence="1 2">Ve08.2h10</strain>
    </source>
</reference>
<sequence>MHPMPRAGITHASPTHHPHITQVLVHCLWYHASHAQGGHHPRITHTSPTHHSSTRALSKAMHYVATMHHSYHLTTV</sequence>
<reference evidence="2" key="2">
    <citation type="submission" date="2015-01" db="EMBL/GenBank/DDBJ databases">
        <title>Evolutionary Origins and Diversification of the Mycorrhizal Mutualists.</title>
        <authorList>
            <consortium name="DOE Joint Genome Institute"/>
            <consortium name="Mycorrhizal Genomics Consortium"/>
            <person name="Kohler A."/>
            <person name="Kuo A."/>
            <person name="Nagy L.G."/>
            <person name="Floudas D."/>
            <person name="Copeland A."/>
            <person name="Barry K.W."/>
            <person name="Cichocki N."/>
            <person name="Veneault-Fourrey C."/>
            <person name="LaButti K."/>
            <person name="Lindquist E.A."/>
            <person name="Lipzen A."/>
            <person name="Lundell T."/>
            <person name="Morin E."/>
            <person name="Murat C."/>
            <person name="Riley R."/>
            <person name="Ohm R."/>
            <person name="Sun H."/>
            <person name="Tunlid A."/>
            <person name="Henrissat B."/>
            <person name="Grigoriev I.V."/>
            <person name="Hibbett D.S."/>
            <person name="Martin F."/>
        </authorList>
    </citation>
    <scope>NUCLEOTIDE SEQUENCE [LARGE SCALE GENOMIC DNA]</scope>
    <source>
        <strain evidence="2">Ve08.2h10</strain>
    </source>
</reference>
<dbReference type="EMBL" id="KN825831">
    <property type="protein sequence ID" value="KIK81263.1"/>
    <property type="molecule type" value="Genomic_DNA"/>
</dbReference>
<dbReference type="InParanoid" id="A0A0D0CZZ1"/>
<dbReference type="Proteomes" id="UP000054538">
    <property type="component" value="Unassembled WGS sequence"/>
</dbReference>
<dbReference type="AlphaFoldDB" id="A0A0D0CZZ1"/>